<organism evidence="4 5">
    <name type="scientific">Lentibacillus juripiscarius</name>
    <dbReference type="NCBI Taxonomy" id="257446"/>
    <lineage>
        <taxon>Bacteria</taxon>
        <taxon>Bacillati</taxon>
        <taxon>Bacillota</taxon>
        <taxon>Bacilli</taxon>
        <taxon>Bacillales</taxon>
        <taxon>Bacillaceae</taxon>
        <taxon>Lentibacillus</taxon>
    </lineage>
</organism>
<proteinExistence type="inferred from homology"/>
<gene>
    <name evidence="4" type="ORF">ACFSUO_13815</name>
</gene>
<dbReference type="NCBIfam" id="NF003969">
    <property type="entry name" value="PRK05463.1"/>
    <property type="match status" value="1"/>
</dbReference>
<dbReference type="EC" id="4.2.1.-" evidence="3"/>
<comment type="caution">
    <text evidence="4">The sequence shown here is derived from an EMBL/GenBank/DDBJ whole genome shotgun (WGS) entry which is preliminary data.</text>
</comment>
<dbReference type="RefSeq" id="WP_382395130.1">
    <property type="nucleotide sequence ID" value="NZ_JBHUNA010000034.1"/>
</dbReference>
<dbReference type="PANTHER" id="PTHR32022">
    <property type="entry name" value="D-GLUTAMATE CYCLASE, MITOCHONDRIAL"/>
    <property type="match status" value="1"/>
</dbReference>
<dbReference type="EMBL" id="JBHUNA010000034">
    <property type="protein sequence ID" value="MFD2762031.1"/>
    <property type="molecule type" value="Genomic_DNA"/>
</dbReference>
<comment type="similarity">
    <text evidence="1 3">Belongs to the D-glutamate cyclase family.</text>
</comment>
<dbReference type="Gene3D" id="3.30.2040.10">
    <property type="entry name" value="PSTPO5379-like domain"/>
    <property type="match status" value="1"/>
</dbReference>
<sequence>MAGDVDKIRQSIRRGEWTKPTTGIDSGNTQANLVILPKKYAYDFLLFCVRNPKSCPLLEVTDQGVPVPVKTAPNADLRTDIPKYRIYKNSELFDEVRDITSYWSDDFVSFVIGCSFTFEKPLLDNGIPIRHIDEGCNVPMYRTNIPCEAAGELSGPMVVSMRPMKAKDAIRSVQVTSRFPSVHGAPVHIGDPAAIGIKDVNKPDFGDNVTIYDDEIPVFWACGVTPQSVAMHSNIDMMITHAPGHMLLTDLKEEEHAVL</sequence>
<dbReference type="PIRSF" id="PIRSF029755">
    <property type="entry name" value="UCP029755"/>
    <property type="match status" value="1"/>
</dbReference>
<keyword evidence="2 3" id="KW-0456">Lyase</keyword>
<dbReference type="Pfam" id="PF07286">
    <property type="entry name" value="D-Glu_cyclase"/>
    <property type="match status" value="1"/>
</dbReference>
<dbReference type="InterPro" id="IPR016938">
    <property type="entry name" value="UPF0317"/>
</dbReference>
<dbReference type="Proteomes" id="UP001597502">
    <property type="component" value="Unassembled WGS sequence"/>
</dbReference>
<dbReference type="Gene3D" id="3.40.1640.10">
    <property type="entry name" value="PSTPO5379-like"/>
    <property type="match status" value="1"/>
</dbReference>
<dbReference type="PANTHER" id="PTHR32022:SF10">
    <property type="entry name" value="D-GLUTAMATE CYCLASE, MITOCHONDRIAL"/>
    <property type="match status" value="1"/>
</dbReference>
<dbReference type="InterPro" id="IPR038021">
    <property type="entry name" value="Putative_hydro-lyase"/>
</dbReference>
<evidence type="ECO:0000313" key="4">
    <source>
        <dbReference type="EMBL" id="MFD2762031.1"/>
    </source>
</evidence>
<dbReference type="InterPro" id="IPR009906">
    <property type="entry name" value="D-Glu_cyclase"/>
</dbReference>
<evidence type="ECO:0000256" key="3">
    <source>
        <dbReference type="HAMAP-Rule" id="MF_01830"/>
    </source>
</evidence>
<reference evidence="5" key="1">
    <citation type="journal article" date="2019" name="Int. J. Syst. Evol. Microbiol.">
        <title>The Global Catalogue of Microorganisms (GCM) 10K type strain sequencing project: providing services to taxonomists for standard genome sequencing and annotation.</title>
        <authorList>
            <consortium name="The Broad Institute Genomics Platform"/>
            <consortium name="The Broad Institute Genome Sequencing Center for Infectious Disease"/>
            <person name="Wu L."/>
            <person name="Ma J."/>
        </authorList>
    </citation>
    <scope>NUCLEOTIDE SEQUENCE [LARGE SCALE GENOMIC DNA]</scope>
    <source>
        <strain evidence="5">TISTR 1535</strain>
    </source>
</reference>
<dbReference type="HAMAP" id="MF_01830">
    <property type="entry name" value="Hydro_lyase"/>
    <property type="match status" value="1"/>
</dbReference>
<dbReference type="SUPFAM" id="SSF160920">
    <property type="entry name" value="PSTPO5379-like"/>
    <property type="match status" value="1"/>
</dbReference>
<accession>A0ABW5V7Q6</accession>
<protein>
    <recommendedName>
        <fullName evidence="3">Putative hydro-lyase ACFSUO_13815</fullName>
        <ecNumber evidence="3">4.2.1.-</ecNumber>
    </recommendedName>
</protein>
<evidence type="ECO:0000313" key="5">
    <source>
        <dbReference type="Proteomes" id="UP001597502"/>
    </source>
</evidence>
<evidence type="ECO:0000256" key="2">
    <source>
        <dbReference type="ARBA" id="ARBA00023239"/>
    </source>
</evidence>
<keyword evidence="5" id="KW-1185">Reference proteome</keyword>
<evidence type="ECO:0000256" key="1">
    <source>
        <dbReference type="ARBA" id="ARBA00007896"/>
    </source>
</evidence>
<name>A0ABW5V7Q6_9BACI</name>